<dbReference type="Proteomes" id="UP000494206">
    <property type="component" value="Unassembled WGS sequence"/>
</dbReference>
<dbReference type="PANTHER" id="PTHR46561">
    <property type="entry name" value="SERPENTINE RECEPTOR, CLASS AB (CLASS A-LIKE)-RELATED"/>
    <property type="match status" value="1"/>
</dbReference>
<name>A0A8S1EAG2_9PELO</name>
<organism evidence="6 7">
    <name type="scientific">Caenorhabditis bovis</name>
    <dbReference type="NCBI Taxonomy" id="2654633"/>
    <lineage>
        <taxon>Eukaryota</taxon>
        <taxon>Metazoa</taxon>
        <taxon>Ecdysozoa</taxon>
        <taxon>Nematoda</taxon>
        <taxon>Chromadorea</taxon>
        <taxon>Rhabditida</taxon>
        <taxon>Rhabditina</taxon>
        <taxon>Rhabditomorpha</taxon>
        <taxon>Rhabditoidea</taxon>
        <taxon>Rhabditidae</taxon>
        <taxon>Peloderinae</taxon>
        <taxon>Caenorhabditis</taxon>
    </lineage>
</organism>
<reference evidence="6 7" key="1">
    <citation type="submission" date="2020-04" db="EMBL/GenBank/DDBJ databases">
        <authorList>
            <person name="Laetsch R D."/>
            <person name="Stevens L."/>
            <person name="Kumar S."/>
            <person name="Blaxter L. M."/>
        </authorList>
    </citation>
    <scope>NUCLEOTIDE SEQUENCE [LARGE SCALE GENOMIC DNA]</scope>
</reference>
<evidence type="ECO:0000313" key="6">
    <source>
        <dbReference type="EMBL" id="CAB3396658.1"/>
    </source>
</evidence>
<evidence type="ECO:0000256" key="3">
    <source>
        <dbReference type="ARBA" id="ARBA00022989"/>
    </source>
</evidence>
<evidence type="ECO:0000256" key="2">
    <source>
        <dbReference type="ARBA" id="ARBA00022692"/>
    </source>
</evidence>
<keyword evidence="7" id="KW-1185">Reference proteome</keyword>
<comment type="caution">
    <text evidence="6">The sequence shown here is derived from an EMBL/GenBank/DDBJ whole genome shotgun (WGS) entry which is preliminary data.</text>
</comment>
<evidence type="ECO:0000313" key="7">
    <source>
        <dbReference type="Proteomes" id="UP000494206"/>
    </source>
</evidence>
<sequence>MSLNFSCKRFEAFNASPFMLPGLMLQTILAAIAIPFTVLAIKDIWCSCPAVLMPLNTRIIIQFHLFGDLLHCISRLSTTSICNLNTSFFGYHSLLLKNIAYFDVLSNLGMWLTMFTIVPLLIERIFATIHGKRYANYTGIFTVWLIALHFFLATIPLYLFALAVDHEMPPDVFVYIKFSAPHSLNIGPTTLIFLQLLGIIFFFLLKTYTKSVQRPPTEYCVKFYVAQNYFTTTVLSSICNFAFFYHLLHFIIINELLIFEHIESSPYLEYVNEMISATPALSIVLNIYSRYTLNKNCVYSNSEGFAGEA</sequence>
<evidence type="ECO:0000256" key="4">
    <source>
        <dbReference type="ARBA" id="ARBA00023136"/>
    </source>
</evidence>
<dbReference type="AlphaFoldDB" id="A0A8S1EAG2"/>
<dbReference type="InterPro" id="IPR019408">
    <property type="entry name" value="7TM_GPCR_serpentine_rcpt_Srab"/>
</dbReference>
<dbReference type="EMBL" id="CADEPM010000001">
    <property type="protein sequence ID" value="CAB3396658.1"/>
    <property type="molecule type" value="Genomic_DNA"/>
</dbReference>
<evidence type="ECO:0000256" key="5">
    <source>
        <dbReference type="SAM" id="Phobius"/>
    </source>
</evidence>
<feature type="transmembrane region" description="Helical" evidence="5">
    <location>
        <begin position="134"/>
        <end position="164"/>
    </location>
</feature>
<proteinExistence type="predicted"/>
<keyword evidence="3 5" id="KW-1133">Transmembrane helix</keyword>
<accession>A0A8S1EAG2</accession>
<keyword evidence="4 5" id="KW-0472">Membrane</keyword>
<feature type="transmembrane region" description="Helical" evidence="5">
    <location>
        <begin position="20"/>
        <end position="41"/>
    </location>
</feature>
<evidence type="ECO:0000256" key="1">
    <source>
        <dbReference type="ARBA" id="ARBA00004141"/>
    </source>
</evidence>
<dbReference type="PANTHER" id="PTHR46561:SF11">
    <property type="entry name" value="SERPENTINE RECEPTOR CLASS ALPHA_BETA-14"/>
    <property type="match status" value="1"/>
</dbReference>
<protein>
    <submittedName>
        <fullName evidence="6">Uncharacterized protein</fullName>
    </submittedName>
</protein>
<gene>
    <name evidence="6" type="ORF">CBOVIS_LOCUS180</name>
</gene>
<feature type="transmembrane region" description="Helical" evidence="5">
    <location>
        <begin position="184"/>
        <end position="205"/>
    </location>
</feature>
<dbReference type="Pfam" id="PF10292">
    <property type="entry name" value="7TM_GPCR_Srab"/>
    <property type="match status" value="1"/>
</dbReference>
<dbReference type="GO" id="GO:0016020">
    <property type="term" value="C:membrane"/>
    <property type="evidence" value="ECO:0007669"/>
    <property type="project" value="UniProtKB-SubCell"/>
</dbReference>
<feature type="transmembrane region" description="Helical" evidence="5">
    <location>
        <begin position="99"/>
        <end position="122"/>
    </location>
</feature>
<dbReference type="InterPro" id="IPR053286">
    <property type="entry name" value="Nematode_rcpt-like_srab"/>
</dbReference>
<comment type="subcellular location">
    <subcellularLocation>
        <location evidence="1">Membrane</location>
        <topology evidence="1">Multi-pass membrane protein</topology>
    </subcellularLocation>
</comment>
<keyword evidence="2 5" id="KW-0812">Transmembrane</keyword>